<dbReference type="GO" id="GO:0005524">
    <property type="term" value="F:ATP binding"/>
    <property type="evidence" value="ECO:0007669"/>
    <property type="project" value="UniProtKB-KW"/>
</dbReference>
<accession>A0ABY6Q069</accession>
<protein>
    <submittedName>
        <fullName evidence="3">ATP-binding protein</fullName>
    </submittedName>
</protein>
<proteinExistence type="predicted"/>
<dbReference type="RefSeq" id="WP_265546271.1">
    <property type="nucleotide sequence ID" value="NZ_CP098740.1"/>
</dbReference>
<feature type="region of interest" description="Disordered" evidence="1">
    <location>
        <begin position="33"/>
        <end position="57"/>
    </location>
</feature>
<evidence type="ECO:0000256" key="1">
    <source>
        <dbReference type="SAM" id="MobiDB-lite"/>
    </source>
</evidence>
<dbReference type="SUPFAM" id="SSF52540">
    <property type="entry name" value="P-loop containing nucleoside triphosphate hydrolases"/>
    <property type="match status" value="1"/>
</dbReference>
<gene>
    <name evidence="3" type="ORF">NEH16_30375</name>
</gene>
<dbReference type="Pfam" id="PF13304">
    <property type="entry name" value="AAA_21"/>
    <property type="match status" value="1"/>
</dbReference>
<feature type="domain" description="ATPase AAA-type core" evidence="2">
    <location>
        <begin position="131"/>
        <end position="202"/>
    </location>
</feature>
<dbReference type="InterPro" id="IPR003959">
    <property type="entry name" value="ATPase_AAA_core"/>
</dbReference>
<evidence type="ECO:0000313" key="3">
    <source>
        <dbReference type="EMBL" id="UZK57828.1"/>
    </source>
</evidence>
<name>A0ABY6Q069_9ACTN</name>
<dbReference type="Gene3D" id="3.40.50.300">
    <property type="entry name" value="P-loop containing nucleotide triphosphate hydrolases"/>
    <property type="match status" value="1"/>
</dbReference>
<keyword evidence="4" id="KW-1185">Reference proteome</keyword>
<reference evidence="3" key="1">
    <citation type="journal article" date="2022" name="Front. Microbiol.">
        <title>Mirubactin C rescues the lethal effect of cell wall biosynthesis mutations in Bacillus subtilis.</title>
        <authorList>
            <person name="Kepplinger B."/>
            <person name="Wen X."/>
            <person name="Tyler A.R."/>
            <person name="Kim B.Y."/>
            <person name="Brown J."/>
            <person name="Banks P."/>
            <person name="Dashti Y."/>
            <person name="Mackenzie E.S."/>
            <person name="Wills C."/>
            <person name="Kawai Y."/>
            <person name="Waldron K.J."/>
            <person name="Allenby N.E.E."/>
            <person name="Wu L.J."/>
            <person name="Hall M.J."/>
            <person name="Errington J."/>
        </authorList>
    </citation>
    <scope>NUCLEOTIDE SEQUENCE</scope>
    <source>
        <strain evidence="3">MDA8-470</strain>
    </source>
</reference>
<evidence type="ECO:0000313" key="4">
    <source>
        <dbReference type="Proteomes" id="UP001164963"/>
    </source>
</evidence>
<keyword evidence="3" id="KW-0067">ATP-binding</keyword>
<dbReference type="InterPro" id="IPR027417">
    <property type="entry name" value="P-loop_NTPase"/>
</dbReference>
<evidence type="ECO:0000259" key="2">
    <source>
        <dbReference type="Pfam" id="PF13304"/>
    </source>
</evidence>
<sequence length="253" mass="27416">MFDEVSEVVVEPGMRQQLRDFLGAEAAVPRGDSQAAGSAAAATGVEDLAPPDEGAGQGRGYLRVSEHRVGAFRSTFIGRLYVLGTTEDVQAFRNLFDSDLSMFGLLTTLLDAGYLTVDVRLHKIGAVMLGLDDLSSGEQQLLTILGLLRLQRAQESLFLPDEPDSHFHPEWSRRWYSSVRAVLGAHQDSQFITATHEPLLVSNMTRQQIRIIATDQEGQATAVTPEATPRGQGVGGLLTTDLFGLPGQPDEPT</sequence>
<organism evidence="3 4">
    <name type="scientific">Streptomyces drozdowiczii</name>
    <dbReference type="NCBI Taxonomy" id="202862"/>
    <lineage>
        <taxon>Bacteria</taxon>
        <taxon>Bacillati</taxon>
        <taxon>Actinomycetota</taxon>
        <taxon>Actinomycetes</taxon>
        <taxon>Kitasatosporales</taxon>
        <taxon>Streptomycetaceae</taxon>
        <taxon>Streptomyces</taxon>
    </lineage>
</organism>
<dbReference type="EMBL" id="CP098740">
    <property type="protein sequence ID" value="UZK57828.1"/>
    <property type="molecule type" value="Genomic_DNA"/>
</dbReference>
<keyword evidence="3" id="KW-0547">Nucleotide-binding</keyword>
<dbReference type="Proteomes" id="UP001164963">
    <property type="component" value="Chromosome"/>
</dbReference>